<name>A0A9E7CZ71_9FLAO</name>
<comment type="similarity">
    <text evidence="6">Belongs to the TPP enzyme family. MenD subfamily.</text>
</comment>
<dbReference type="GO" id="GO:0030145">
    <property type="term" value="F:manganese ion binding"/>
    <property type="evidence" value="ECO:0007669"/>
    <property type="project" value="UniProtKB-UniRule"/>
</dbReference>
<dbReference type="EMBL" id="CP094358">
    <property type="protein sequence ID" value="UOB17305.1"/>
    <property type="molecule type" value="Genomic_DNA"/>
</dbReference>
<keyword evidence="4 6" id="KW-0786">Thiamine pyrophosphate</keyword>
<dbReference type="InterPro" id="IPR012001">
    <property type="entry name" value="Thiamin_PyroP_enz_TPP-bd_dom"/>
</dbReference>
<keyword evidence="3 6" id="KW-0460">Magnesium</keyword>
<dbReference type="GO" id="GO:0009234">
    <property type="term" value="P:menaquinone biosynthetic process"/>
    <property type="evidence" value="ECO:0007669"/>
    <property type="project" value="UniProtKB-UniRule"/>
</dbReference>
<comment type="cofactor">
    <cofactor evidence="6">
        <name>Mg(2+)</name>
        <dbReference type="ChEBI" id="CHEBI:18420"/>
    </cofactor>
    <cofactor evidence="6">
        <name>Mn(2+)</name>
        <dbReference type="ChEBI" id="CHEBI:29035"/>
    </cofactor>
</comment>
<evidence type="ECO:0000313" key="10">
    <source>
        <dbReference type="Proteomes" id="UP000831290"/>
    </source>
</evidence>
<comment type="subunit">
    <text evidence="6">Homodimer.</text>
</comment>
<dbReference type="HAMAP" id="MF_01659">
    <property type="entry name" value="MenD"/>
    <property type="match status" value="1"/>
</dbReference>
<evidence type="ECO:0000256" key="4">
    <source>
        <dbReference type="ARBA" id="ARBA00023052"/>
    </source>
</evidence>
<dbReference type="Proteomes" id="UP000831290">
    <property type="component" value="Chromosome"/>
</dbReference>
<dbReference type="RefSeq" id="WP_255842671.1">
    <property type="nucleotide sequence ID" value="NZ_CP094358.1"/>
</dbReference>
<comment type="pathway">
    <text evidence="6">Quinol/quinone metabolism; 1,4-dihydroxy-2-naphthoate biosynthesis; 1,4-dihydroxy-2-naphthoate from chorismate: step 2/7.</text>
</comment>
<keyword evidence="5 6" id="KW-0464">Manganese</keyword>
<dbReference type="EC" id="2.2.1.9" evidence="6"/>
<dbReference type="PANTHER" id="PTHR42916:SF1">
    <property type="entry name" value="PROTEIN PHYLLO, CHLOROPLASTIC"/>
    <property type="match status" value="1"/>
</dbReference>
<evidence type="ECO:0000313" key="9">
    <source>
        <dbReference type="EMBL" id="UOB17305.1"/>
    </source>
</evidence>
<dbReference type="SUPFAM" id="SSF52518">
    <property type="entry name" value="Thiamin diphosphate-binding fold (THDP-binding)"/>
    <property type="match status" value="2"/>
</dbReference>
<dbReference type="Pfam" id="PF02776">
    <property type="entry name" value="TPP_enzyme_N"/>
    <property type="match status" value="1"/>
</dbReference>
<dbReference type="PIRSF" id="PIRSF004983">
    <property type="entry name" value="MenD"/>
    <property type="match status" value="1"/>
</dbReference>
<dbReference type="InterPro" id="IPR004433">
    <property type="entry name" value="MenaQ_synth_MenD"/>
</dbReference>
<dbReference type="InterPro" id="IPR029061">
    <property type="entry name" value="THDP-binding"/>
</dbReference>
<dbReference type="InterPro" id="IPR011766">
    <property type="entry name" value="TPP_enzyme_TPP-bd"/>
</dbReference>
<evidence type="ECO:0000259" key="8">
    <source>
        <dbReference type="Pfam" id="PF02776"/>
    </source>
</evidence>
<evidence type="ECO:0000256" key="2">
    <source>
        <dbReference type="ARBA" id="ARBA00022723"/>
    </source>
</evidence>
<evidence type="ECO:0000256" key="5">
    <source>
        <dbReference type="ARBA" id="ARBA00023211"/>
    </source>
</evidence>
<comment type="catalytic activity">
    <reaction evidence="6">
        <text>isochorismate + 2-oxoglutarate + H(+) = 5-enolpyruvoyl-6-hydroxy-2-succinyl-cyclohex-3-ene-1-carboxylate + CO2</text>
        <dbReference type="Rhea" id="RHEA:25593"/>
        <dbReference type="ChEBI" id="CHEBI:15378"/>
        <dbReference type="ChEBI" id="CHEBI:16526"/>
        <dbReference type="ChEBI" id="CHEBI:16810"/>
        <dbReference type="ChEBI" id="CHEBI:29780"/>
        <dbReference type="ChEBI" id="CHEBI:58818"/>
        <dbReference type="EC" id="2.2.1.9"/>
    </reaction>
</comment>
<dbReference type="PANTHER" id="PTHR42916">
    <property type="entry name" value="2-SUCCINYL-5-ENOLPYRUVYL-6-HYDROXY-3-CYCLOHEXENE-1-CARBOXYLATE SYNTHASE"/>
    <property type="match status" value="1"/>
</dbReference>
<dbReference type="CDD" id="cd02009">
    <property type="entry name" value="TPP_SHCHC_synthase"/>
    <property type="match status" value="1"/>
</dbReference>
<feature type="domain" description="Thiamine pyrophosphate enzyme TPP-binding" evidence="7">
    <location>
        <begin position="428"/>
        <end position="569"/>
    </location>
</feature>
<keyword evidence="6" id="KW-0474">Menaquinone biosynthesis</keyword>
<dbReference type="CDD" id="cd07037">
    <property type="entry name" value="TPP_PYR_MenD"/>
    <property type="match status" value="1"/>
</dbReference>
<evidence type="ECO:0000256" key="1">
    <source>
        <dbReference type="ARBA" id="ARBA00022679"/>
    </source>
</evidence>
<evidence type="ECO:0000259" key="7">
    <source>
        <dbReference type="Pfam" id="PF02775"/>
    </source>
</evidence>
<keyword evidence="1 6" id="KW-0808">Transferase</keyword>
<evidence type="ECO:0000256" key="3">
    <source>
        <dbReference type="ARBA" id="ARBA00022842"/>
    </source>
</evidence>
<comment type="pathway">
    <text evidence="6">Quinol/quinone metabolism; menaquinone biosynthesis.</text>
</comment>
<dbReference type="Pfam" id="PF02775">
    <property type="entry name" value="TPP_enzyme_C"/>
    <property type="match status" value="1"/>
</dbReference>
<keyword evidence="2 6" id="KW-0479">Metal-binding</keyword>
<dbReference type="GO" id="GO:0000287">
    <property type="term" value="F:magnesium ion binding"/>
    <property type="evidence" value="ECO:0007669"/>
    <property type="project" value="UniProtKB-UniRule"/>
</dbReference>
<organism evidence="9 10">
    <name type="scientific">Abyssalbus ytuae</name>
    <dbReference type="NCBI Taxonomy" id="2926907"/>
    <lineage>
        <taxon>Bacteria</taxon>
        <taxon>Pseudomonadati</taxon>
        <taxon>Bacteroidota</taxon>
        <taxon>Flavobacteriia</taxon>
        <taxon>Flavobacteriales</taxon>
        <taxon>Flavobacteriaceae</taxon>
        <taxon>Abyssalbus</taxon>
    </lineage>
</organism>
<accession>A0A9E7CZ71</accession>
<reference evidence="9" key="1">
    <citation type="submission" date="2022-03" db="EMBL/GenBank/DDBJ databases">
        <title>Description of Abyssus ytuae gen. nov., sp. nov., a novel member of the family Flavobacteriaceae isolated from the sediment of Mariana Trench.</title>
        <authorList>
            <person name="Zhang J."/>
            <person name="Xu X."/>
        </authorList>
    </citation>
    <scope>NUCLEOTIDE SEQUENCE</scope>
    <source>
        <strain evidence="9">MT3330</strain>
    </source>
</reference>
<keyword evidence="10" id="KW-1185">Reference proteome</keyword>
<dbReference type="AlphaFoldDB" id="A0A9E7CZ71"/>
<dbReference type="Gene3D" id="3.40.50.1220">
    <property type="entry name" value="TPP-binding domain"/>
    <property type="match status" value="1"/>
</dbReference>
<dbReference type="GO" id="GO:0030976">
    <property type="term" value="F:thiamine pyrophosphate binding"/>
    <property type="evidence" value="ECO:0007669"/>
    <property type="project" value="UniProtKB-UniRule"/>
</dbReference>
<sequence length="591" mass="67838">MKYPKIPLAQTVVQLCKHKNIKHIVISPGSRNAPLTIGFTEDSYFKNYSIVDERCASFFALGIAQQIQKPVAIVCTSGSALLNYYPAVSEAFYSDIPLVVISADRPPYSIDIGDGQTIRQENVFEKHILFSANLKQDIRKEEYKVLGDGKNMPKVFQNVNVFNLQEGIQKNNEHKINKALNTAIDSRGPVHINVPFEEPLYEVTDSLSVTVKNIVSVDTSIDLTLDELTKYAHIWNTSDRKMILTGVNYPESVDKVLLAKLASDESVIVFTETTSNIHHDNFFPGIDKIIAPVEYSVDKDELFKKLQPDILLTFGGMVVSKKIKAFLRKYKPKHHWHIDLKKAYDTYYCLEKHFKLTPNDFFKKFLPIVTLQKGEYRGYWEKVKNNRREYHKKYIQKIEFSDFKAFHFILNSIPDFYQLQLGNSSTIRYTQLFDINPNLRVFCNRGTSGIEGSTSTAVGASVAYKKPTIFITGDLSFFYDSNALWNKYIRPDFRIIVVNNEGGGIFRILPGQKNSANFDTYFETVHSLDAQNLCKMYGVDYLPAHTEKDLIKHLSEFYEESDRAKLLEVFTPRKVNDEILIGYFKYFSENS</sequence>
<protein>
    <recommendedName>
        <fullName evidence="6">2-succinyl-5-enolpyruvyl-6-hydroxy-3-cyclohexene-1-carboxylate synthase</fullName>
        <shortName evidence="6">SEPHCHC synthase</shortName>
        <ecNumber evidence="6">2.2.1.9</ecNumber>
    </recommendedName>
    <alternativeName>
        <fullName evidence="6">Menaquinone biosynthesis protein MenD</fullName>
    </alternativeName>
</protein>
<comment type="function">
    <text evidence="6">Catalyzes the thiamine diphosphate-dependent decarboxylation of 2-oxoglutarate and the subsequent addition of the resulting succinic semialdehyde-thiamine pyrophosphate anion to isochorismate to yield 2-succinyl-5-enolpyruvyl-6-hydroxy-3-cyclohexene-1-carboxylate (SEPHCHC).</text>
</comment>
<feature type="domain" description="Thiamine pyrophosphate enzyme N-terminal TPP-binding" evidence="8">
    <location>
        <begin position="8"/>
        <end position="114"/>
    </location>
</feature>
<dbReference type="Gene3D" id="3.40.50.970">
    <property type="match status" value="2"/>
</dbReference>
<dbReference type="KEGG" id="fbm:MQE35_16410"/>
<comment type="cofactor">
    <cofactor evidence="6">
        <name>thiamine diphosphate</name>
        <dbReference type="ChEBI" id="CHEBI:58937"/>
    </cofactor>
    <text evidence="6">Binds 1 thiamine pyrophosphate per subunit.</text>
</comment>
<dbReference type="GO" id="GO:0070204">
    <property type="term" value="F:2-succinyl-5-enolpyruvyl-6-hydroxy-3-cyclohexene-1-carboxylic-acid synthase activity"/>
    <property type="evidence" value="ECO:0007669"/>
    <property type="project" value="UniProtKB-UniRule"/>
</dbReference>
<evidence type="ECO:0000256" key="6">
    <source>
        <dbReference type="HAMAP-Rule" id="MF_01659"/>
    </source>
</evidence>
<proteinExistence type="inferred from homology"/>
<gene>
    <name evidence="6" type="primary">menD</name>
    <name evidence="9" type="ORF">MQE35_16410</name>
</gene>